<name>A0A060NXJ4_9BURK</name>
<accession>A0A060NXJ4</accession>
<dbReference type="RefSeq" id="WP_231851175.1">
    <property type="nucleotide sequence ID" value="NZ_AP014569.1"/>
</dbReference>
<proteinExistence type="predicted"/>
<dbReference type="AlphaFoldDB" id="A0A060NXJ4"/>
<feature type="transmembrane region" description="Helical" evidence="1">
    <location>
        <begin position="179"/>
        <end position="200"/>
    </location>
</feature>
<keyword evidence="1" id="KW-0812">Transmembrane</keyword>
<dbReference type="Proteomes" id="UP000066014">
    <property type="component" value="Chromosome"/>
</dbReference>
<keyword evidence="1" id="KW-1133">Transmembrane helix</keyword>
<evidence type="ECO:0000313" key="3">
    <source>
        <dbReference type="EMBL" id="BAO83619.1"/>
    </source>
</evidence>
<dbReference type="HOGENOM" id="CLU_114910_0_0_4"/>
<sequence length="214" mass="21931">MTPNPKHSLRLHLKLSLKHSLKHTLAAAALCALALGSHAAPGAHGPDGEHLDAPAAALAGAAALPRFEAASELFEVVGRLQAEGLSLYLNHFKSSEPVLQAQLHVESGALQATAAFRPEQGDYLLSDAALLALLRQPGQHALVLTVIAGQQSDLLEGSLSVAAAAAGGHGHEHSLLQELALPLTLVGGGLLLAGGGIWFLRRGKAVRASKGLGS</sequence>
<dbReference type="STRING" id="1458426.SMCB_1391"/>
<feature type="signal peptide" evidence="2">
    <location>
        <begin position="1"/>
        <end position="39"/>
    </location>
</feature>
<evidence type="ECO:0000313" key="4">
    <source>
        <dbReference type="Proteomes" id="UP000066014"/>
    </source>
</evidence>
<reference evidence="3 4" key="1">
    <citation type="journal article" date="2014" name="Nat. Commun.">
        <title>Physiological and genomic features of highly alkaliphilic hydrogen-utilizing Betaproteobacteria from a continental serpentinizing site.</title>
        <authorList>
            <person name="Suzuki S."/>
            <person name="Kuenen J.G."/>
            <person name="Schipper K."/>
            <person name="van der Velde S."/>
            <person name="Ishii S."/>
            <person name="Wu A."/>
            <person name="Sorokin D.Y."/>
            <person name="Tenney A."/>
            <person name="Meng X.Y."/>
            <person name="Morrill P.L."/>
            <person name="Kamagata Y."/>
            <person name="Muyzer G."/>
            <person name="Nealson K.H."/>
        </authorList>
    </citation>
    <scope>NUCLEOTIDE SEQUENCE [LARGE SCALE GENOMIC DNA]</scope>
    <source>
        <strain evidence="3 4">B1</strain>
    </source>
</reference>
<protein>
    <submittedName>
        <fullName evidence="3">Large exoprotein involved in heme utilization or adhesion</fullName>
    </submittedName>
</protein>
<keyword evidence="1" id="KW-0472">Membrane</keyword>
<evidence type="ECO:0000256" key="2">
    <source>
        <dbReference type="SAM" id="SignalP"/>
    </source>
</evidence>
<dbReference type="EMBL" id="AP014569">
    <property type="protein sequence ID" value="BAO83619.1"/>
    <property type="molecule type" value="Genomic_DNA"/>
</dbReference>
<keyword evidence="4" id="KW-1185">Reference proteome</keyword>
<gene>
    <name evidence="3" type="ORF">SMCB_1391</name>
</gene>
<feature type="chain" id="PRO_5001585202" evidence="2">
    <location>
        <begin position="40"/>
        <end position="214"/>
    </location>
</feature>
<dbReference type="KEGG" id="cbab:SMCB_1391"/>
<organism evidence="3 4">
    <name type="scientific">Serpentinimonas maccroryi</name>
    <dbReference type="NCBI Taxonomy" id="1458426"/>
    <lineage>
        <taxon>Bacteria</taxon>
        <taxon>Pseudomonadati</taxon>
        <taxon>Pseudomonadota</taxon>
        <taxon>Betaproteobacteria</taxon>
        <taxon>Burkholderiales</taxon>
        <taxon>Comamonadaceae</taxon>
        <taxon>Serpentinimonas</taxon>
    </lineage>
</organism>
<keyword evidence="2" id="KW-0732">Signal</keyword>
<evidence type="ECO:0000256" key="1">
    <source>
        <dbReference type="SAM" id="Phobius"/>
    </source>
</evidence>